<keyword evidence="5 9" id="KW-0436">Ligase</keyword>
<dbReference type="GO" id="GO:0006526">
    <property type="term" value="P:L-arginine biosynthetic process"/>
    <property type="evidence" value="ECO:0007669"/>
    <property type="project" value="UniProtKB-UniRule"/>
</dbReference>
<dbReference type="GO" id="GO:0005737">
    <property type="term" value="C:cytoplasm"/>
    <property type="evidence" value="ECO:0007669"/>
    <property type="project" value="UniProtKB-SubCell"/>
</dbReference>
<evidence type="ECO:0000259" key="11">
    <source>
        <dbReference type="Pfam" id="PF20979"/>
    </source>
</evidence>
<feature type="binding site" evidence="9">
    <location>
        <position position="86"/>
    </location>
    <ligand>
        <name>L-citrulline</name>
        <dbReference type="ChEBI" id="CHEBI:57743"/>
    </ligand>
</feature>
<dbReference type="InterPro" id="IPR023434">
    <property type="entry name" value="Arginosuc_synth_type_1_subfam"/>
</dbReference>
<feature type="binding site" evidence="9">
    <location>
        <position position="126"/>
    </location>
    <ligand>
        <name>L-citrulline</name>
        <dbReference type="ChEBI" id="CHEBI:57743"/>
    </ligand>
</feature>
<evidence type="ECO:0000259" key="10">
    <source>
        <dbReference type="Pfam" id="PF00764"/>
    </source>
</evidence>
<dbReference type="Gene3D" id="3.90.1260.10">
    <property type="entry name" value="Argininosuccinate synthetase, chain A, domain 2"/>
    <property type="match status" value="1"/>
</dbReference>
<dbReference type="HAMAP" id="MF_00005">
    <property type="entry name" value="Arg_succ_synth_type1"/>
    <property type="match status" value="1"/>
</dbReference>
<dbReference type="FunFam" id="3.40.50.620:FF:000019">
    <property type="entry name" value="Argininosuccinate synthase"/>
    <property type="match status" value="1"/>
</dbReference>
<feature type="binding site" evidence="9">
    <location>
        <position position="122"/>
    </location>
    <ligand>
        <name>L-aspartate</name>
        <dbReference type="ChEBI" id="CHEBI:29991"/>
    </ligand>
</feature>
<dbReference type="PROSITE" id="PS00565">
    <property type="entry name" value="ARGININOSUCCIN_SYN_2"/>
    <property type="match status" value="1"/>
</dbReference>
<evidence type="ECO:0000256" key="9">
    <source>
        <dbReference type="HAMAP-Rule" id="MF_00005"/>
    </source>
</evidence>
<dbReference type="InterPro" id="IPR048268">
    <property type="entry name" value="Arginosuc_syn_C"/>
</dbReference>
<dbReference type="InterPro" id="IPR001518">
    <property type="entry name" value="Arginosuc_synth"/>
</dbReference>
<comment type="pathway">
    <text evidence="1 9">Amino-acid biosynthesis; L-arginine biosynthesis; L-arginine from L-ornithine and carbamoyl phosphate: step 2/3.</text>
</comment>
<evidence type="ECO:0000256" key="3">
    <source>
        <dbReference type="ARBA" id="ARBA00012286"/>
    </source>
</evidence>
<dbReference type="PANTHER" id="PTHR11587:SF2">
    <property type="entry name" value="ARGININOSUCCINATE SYNTHASE"/>
    <property type="match status" value="1"/>
</dbReference>
<evidence type="ECO:0000256" key="1">
    <source>
        <dbReference type="ARBA" id="ARBA00004967"/>
    </source>
</evidence>
<evidence type="ECO:0000256" key="5">
    <source>
        <dbReference type="ARBA" id="ARBA00022598"/>
    </source>
</evidence>
<dbReference type="FunFam" id="3.90.1260.10:FF:000007">
    <property type="entry name" value="Argininosuccinate synthase"/>
    <property type="match status" value="1"/>
</dbReference>
<keyword evidence="4 9" id="KW-0055">Arginine biosynthesis</keyword>
<keyword evidence="6 9" id="KW-0028">Amino-acid biosynthesis</keyword>
<sequence>MSREKIVLAYSGGLDTSVILKWLQLKGYDVVAYVADLGQISDVAPIKEKALSSGAVDFHCLDLKEEFVKDYVFTSIKFNALYEGRYLLGTSLARPIIAKGMVDVAHKTGAKFLSHGATGKGNDQVRFELSAAALDPSLTTITPWRIPEFFNKIKGRQEAMDFAQEHGIPVKATKSQPWSSDDNLMHISFEAGILEDPAARPPKEMFEYSVDPKDAPDKAEAVEIEFEKGTVVKLNGKSLSPANMLVELNKIGGRHGIGRVDMVESRYVGMKSRGVYETPGGTILMAAHRDLEALTLDGAVINLKETLMPRFASLVYNGYWFSSEMDCLKALLEKSQEYVTGTVRLELYKGNVICIGRESKYSMYNMMVVSMDDDKGAYDQTDAAGFIKLHSLPLRAHAARAKK</sequence>
<dbReference type="NCBIfam" id="TIGR00032">
    <property type="entry name" value="argG"/>
    <property type="match status" value="1"/>
</dbReference>
<dbReference type="NCBIfam" id="NF001770">
    <property type="entry name" value="PRK00509.1"/>
    <property type="match status" value="1"/>
</dbReference>
<dbReference type="CDD" id="cd01999">
    <property type="entry name" value="ASS"/>
    <property type="match status" value="1"/>
</dbReference>
<dbReference type="Pfam" id="PF00764">
    <property type="entry name" value="Arginosuc_synth"/>
    <property type="match status" value="1"/>
</dbReference>
<comment type="catalytic activity">
    <reaction evidence="9">
        <text>L-citrulline + L-aspartate + ATP = 2-(N(omega)-L-arginino)succinate + AMP + diphosphate + H(+)</text>
        <dbReference type="Rhea" id="RHEA:10932"/>
        <dbReference type="ChEBI" id="CHEBI:15378"/>
        <dbReference type="ChEBI" id="CHEBI:29991"/>
        <dbReference type="ChEBI" id="CHEBI:30616"/>
        <dbReference type="ChEBI" id="CHEBI:33019"/>
        <dbReference type="ChEBI" id="CHEBI:57472"/>
        <dbReference type="ChEBI" id="CHEBI:57743"/>
        <dbReference type="ChEBI" id="CHEBI:456215"/>
        <dbReference type="EC" id="6.3.4.5"/>
    </reaction>
</comment>
<feature type="binding site" evidence="9">
    <location>
        <position position="118"/>
    </location>
    <ligand>
        <name>L-aspartate</name>
        <dbReference type="ChEBI" id="CHEBI:29991"/>
    </ligand>
</feature>
<dbReference type="KEGG" id="gtl:EP073_05275"/>
<evidence type="ECO:0000256" key="4">
    <source>
        <dbReference type="ARBA" id="ARBA00022571"/>
    </source>
</evidence>
<feature type="binding site" evidence="9">
    <location>
        <position position="91"/>
    </location>
    <ligand>
        <name>L-citrulline</name>
        <dbReference type="ChEBI" id="CHEBI:57743"/>
    </ligand>
</feature>
<dbReference type="SUPFAM" id="SSF52402">
    <property type="entry name" value="Adenine nucleotide alpha hydrolases-like"/>
    <property type="match status" value="1"/>
</dbReference>
<evidence type="ECO:0000256" key="8">
    <source>
        <dbReference type="ARBA" id="ARBA00022840"/>
    </source>
</evidence>
<evidence type="ECO:0000313" key="13">
    <source>
        <dbReference type="Proteomes" id="UP000287502"/>
    </source>
</evidence>
<dbReference type="UniPathway" id="UPA00068">
    <property type="reaction ID" value="UER00113"/>
</dbReference>
<comment type="similarity">
    <text evidence="9">Belongs to the argininosuccinate synthase family. Type 1 subfamily.</text>
</comment>
<feature type="binding site" evidence="9">
    <location>
        <position position="179"/>
    </location>
    <ligand>
        <name>L-citrulline</name>
        <dbReference type="ChEBI" id="CHEBI:57743"/>
    </ligand>
</feature>
<dbReference type="InterPro" id="IPR024074">
    <property type="entry name" value="AS_cat/multimer_dom_body"/>
</dbReference>
<dbReference type="GO" id="GO:0000053">
    <property type="term" value="P:argininosuccinate metabolic process"/>
    <property type="evidence" value="ECO:0007669"/>
    <property type="project" value="TreeGrafter"/>
</dbReference>
<feature type="binding site" evidence="9">
    <location>
        <position position="122"/>
    </location>
    <ligand>
        <name>L-citrulline</name>
        <dbReference type="ChEBI" id="CHEBI:57743"/>
    </ligand>
</feature>
<dbReference type="PANTHER" id="PTHR11587">
    <property type="entry name" value="ARGININOSUCCINATE SYNTHASE"/>
    <property type="match status" value="1"/>
</dbReference>
<reference evidence="12 13" key="1">
    <citation type="submission" date="2019-01" db="EMBL/GenBank/DDBJ databases">
        <title>Geovibrio thiophilus DSM 11263, complete genome.</title>
        <authorList>
            <person name="Spring S."/>
            <person name="Bunk B."/>
            <person name="Sproer C."/>
        </authorList>
    </citation>
    <scope>NUCLEOTIDE SEQUENCE [LARGE SCALE GENOMIC DNA]</scope>
    <source>
        <strain evidence="12 13">DSM 11263</strain>
    </source>
</reference>
<feature type="binding site" evidence="9">
    <location>
        <position position="264"/>
    </location>
    <ligand>
        <name>L-citrulline</name>
        <dbReference type="ChEBI" id="CHEBI:57743"/>
    </ligand>
</feature>
<feature type="domain" description="Arginosuccinate synthase-like N-terminal" evidence="10">
    <location>
        <begin position="5"/>
        <end position="169"/>
    </location>
</feature>
<dbReference type="InterPro" id="IPR014729">
    <property type="entry name" value="Rossmann-like_a/b/a_fold"/>
</dbReference>
<feature type="binding site" evidence="9">
    <location>
        <begin position="9"/>
        <end position="17"/>
    </location>
    <ligand>
        <name>ATP</name>
        <dbReference type="ChEBI" id="CHEBI:30616"/>
    </ligand>
</feature>
<organism evidence="12 13">
    <name type="scientific">Geovibrio thiophilus</name>
    <dbReference type="NCBI Taxonomy" id="139438"/>
    <lineage>
        <taxon>Bacteria</taxon>
        <taxon>Pseudomonadati</taxon>
        <taxon>Deferribacterota</taxon>
        <taxon>Deferribacteres</taxon>
        <taxon>Deferribacterales</taxon>
        <taxon>Geovibrionaceae</taxon>
        <taxon>Geovibrio</taxon>
    </lineage>
</organism>
<evidence type="ECO:0000256" key="7">
    <source>
        <dbReference type="ARBA" id="ARBA00022741"/>
    </source>
</evidence>
<dbReference type="Proteomes" id="UP000287502">
    <property type="component" value="Chromosome"/>
</dbReference>
<comment type="subcellular location">
    <subcellularLocation>
        <location evidence="9">Cytoplasm</location>
    </subcellularLocation>
</comment>
<gene>
    <name evidence="9" type="primary">argG</name>
    <name evidence="12" type="ORF">EP073_05275</name>
</gene>
<feature type="binding site" evidence="9">
    <location>
        <position position="276"/>
    </location>
    <ligand>
        <name>L-citrulline</name>
        <dbReference type="ChEBI" id="CHEBI:57743"/>
    </ligand>
</feature>
<feature type="binding site" evidence="9">
    <location>
        <position position="123"/>
    </location>
    <ligand>
        <name>L-aspartate</name>
        <dbReference type="ChEBI" id="CHEBI:29991"/>
    </ligand>
</feature>
<dbReference type="EMBL" id="CP035108">
    <property type="protein sequence ID" value="QAR32833.1"/>
    <property type="molecule type" value="Genomic_DNA"/>
</dbReference>
<dbReference type="EC" id="6.3.4.5" evidence="3 9"/>
<keyword evidence="7 9" id="KW-0547">Nucleotide-binding</keyword>
<dbReference type="InterPro" id="IPR048267">
    <property type="entry name" value="Arginosuc_syn_N"/>
</dbReference>
<dbReference type="SUPFAM" id="SSF69864">
    <property type="entry name" value="Argininosuccinate synthetase, C-terminal domain"/>
    <property type="match status" value="1"/>
</dbReference>
<keyword evidence="8 9" id="KW-0067">ATP-binding</keyword>
<feature type="binding site" evidence="9">
    <location>
        <position position="35"/>
    </location>
    <ligand>
        <name>ATP</name>
        <dbReference type="ChEBI" id="CHEBI:30616"/>
    </ligand>
</feature>
<dbReference type="InterPro" id="IPR018223">
    <property type="entry name" value="Arginosuc_synth_CS"/>
</dbReference>
<name>A0A3R5UUG9_9BACT</name>
<evidence type="ECO:0000256" key="2">
    <source>
        <dbReference type="ARBA" id="ARBA00011881"/>
    </source>
</evidence>
<feature type="binding site" evidence="9">
    <location>
        <position position="188"/>
    </location>
    <ligand>
        <name>L-citrulline</name>
        <dbReference type="ChEBI" id="CHEBI:57743"/>
    </ligand>
</feature>
<protein>
    <recommendedName>
        <fullName evidence="3 9">Argininosuccinate synthase</fullName>
        <ecNumber evidence="3 9">6.3.4.5</ecNumber>
    </recommendedName>
    <alternativeName>
        <fullName evidence="9">Citrulline--aspartate ligase</fullName>
    </alternativeName>
</protein>
<proteinExistence type="inferred from homology"/>
<dbReference type="PROSITE" id="PS00564">
    <property type="entry name" value="ARGININOSUCCIN_SYN_1"/>
    <property type="match status" value="1"/>
</dbReference>
<dbReference type="Pfam" id="PF20979">
    <property type="entry name" value="Arginosuc_syn_C"/>
    <property type="match status" value="1"/>
</dbReference>
<dbReference type="Gene3D" id="3.40.50.620">
    <property type="entry name" value="HUPs"/>
    <property type="match status" value="1"/>
</dbReference>
<comment type="subunit">
    <text evidence="2 9">Homotetramer.</text>
</comment>
<evidence type="ECO:0000313" key="12">
    <source>
        <dbReference type="EMBL" id="QAR32833.1"/>
    </source>
</evidence>
<dbReference type="AlphaFoldDB" id="A0A3R5UUG9"/>
<keyword evidence="9" id="KW-0963">Cytoplasm</keyword>
<evidence type="ECO:0000256" key="6">
    <source>
        <dbReference type="ARBA" id="ARBA00022605"/>
    </source>
</evidence>
<dbReference type="GO" id="GO:0004055">
    <property type="term" value="F:argininosuccinate synthase activity"/>
    <property type="evidence" value="ECO:0007669"/>
    <property type="project" value="UniProtKB-UniRule"/>
</dbReference>
<dbReference type="OrthoDB" id="9801641at2"/>
<feature type="binding site" evidence="9">
    <location>
        <position position="116"/>
    </location>
    <ligand>
        <name>ATP</name>
        <dbReference type="ChEBI" id="CHEBI:30616"/>
    </ligand>
</feature>
<keyword evidence="13" id="KW-1185">Reference proteome</keyword>
<accession>A0A3R5UUG9</accession>
<feature type="domain" description="Arginosuccinate synthase C-terminal" evidence="11">
    <location>
        <begin position="178"/>
        <end position="395"/>
    </location>
</feature>
<dbReference type="RefSeq" id="WP_128466119.1">
    <property type="nucleotide sequence ID" value="NZ_CP035108.1"/>
</dbReference>
<dbReference type="GO" id="GO:0000050">
    <property type="term" value="P:urea cycle"/>
    <property type="evidence" value="ECO:0007669"/>
    <property type="project" value="TreeGrafter"/>
</dbReference>
<dbReference type="GO" id="GO:0005524">
    <property type="term" value="F:ATP binding"/>
    <property type="evidence" value="ECO:0007669"/>
    <property type="project" value="UniProtKB-UniRule"/>
</dbReference>